<name>A0ABX1DYP4_9PROT</name>
<dbReference type="InterPro" id="IPR005565">
    <property type="entry name" value="Hemolysn_activator_HlyB_C"/>
</dbReference>
<reference evidence="3 4" key="1">
    <citation type="submission" date="2020-03" db="EMBL/GenBank/DDBJ databases">
        <title>Roseomonas selenitidurans sp. nov. isolated from urban soil.</title>
        <authorList>
            <person name="Liu H."/>
        </authorList>
    </citation>
    <scope>NUCLEOTIDE SEQUENCE [LARGE SCALE GENOMIC DNA]</scope>
    <source>
        <strain evidence="3 4">BU-1</strain>
    </source>
</reference>
<evidence type="ECO:0000313" key="4">
    <source>
        <dbReference type="Proteomes" id="UP000787635"/>
    </source>
</evidence>
<dbReference type="Proteomes" id="UP000787635">
    <property type="component" value="Unassembled WGS sequence"/>
</dbReference>
<dbReference type="Pfam" id="PF03865">
    <property type="entry name" value="ShlB"/>
    <property type="match status" value="1"/>
</dbReference>
<evidence type="ECO:0000256" key="1">
    <source>
        <dbReference type="SAM" id="MobiDB-lite"/>
    </source>
</evidence>
<sequence>MPLPAAAQALPPPQPGLIERIAPATPPALGPPLLPPAPLPATGPGAQRYVLLGAVQLAGNTALPEATLRPLVAGLAQKLVRLAEIEAARLAVLDAYRRAGFAYVAVAARLAPGEGSRAGLVMAVTEGFVSEVAVEGAAGPAEAQLRRFLAPLLRLRPLPHAALERALLLAGDIPGLTVRGLLQPAEGEPGALRLLARVSPAPLSGYASLDNRGNASTGAWQGLWLGQLNGILGAERTELALLGTDGKGQGFAQLAEEVFLGSSGLRLRGFAGAGQAEPGGSLAALGYQGATRVAGIGLALPVLRSRPRNLTLTAQLDAFESLVRLRQAGTRSTDSVRALRLGAEAEARDAVFALPATSSATLRLHRGLEALGASDGSTGTTARLGSDFGFFRVVAEASRSQPLFSPAEGWLVSAFVQGAAQWSDDALPPAEKFYLGGNRLGRGFHAGQVAGDRALAGTLELQAATGLALPWSAGPLGAQFYLFHDEARATDNASEVGPRRLAARGAGLRLQLSPRTQWEMEAVQRITRTPEGSGVRRLEEGVVFTRLLLRF</sequence>
<dbReference type="RefSeq" id="WP_168027616.1">
    <property type="nucleotide sequence ID" value="NZ_JAAVNE010000004.1"/>
</dbReference>
<dbReference type="PANTHER" id="PTHR34597:SF6">
    <property type="entry name" value="BLR6126 PROTEIN"/>
    <property type="match status" value="1"/>
</dbReference>
<organism evidence="3 4">
    <name type="scientific">Falsiroseomonas selenitidurans</name>
    <dbReference type="NCBI Taxonomy" id="2716335"/>
    <lineage>
        <taxon>Bacteria</taxon>
        <taxon>Pseudomonadati</taxon>
        <taxon>Pseudomonadota</taxon>
        <taxon>Alphaproteobacteria</taxon>
        <taxon>Acetobacterales</taxon>
        <taxon>Roseomonadaceae</taxon>
        <taxon>Falsiroseomonas</taxon>
    </lineage>
</organism>
<proteinExistence type="predicted"/>
<comment type="caution">
    <text evidence="3">The sequence shown here is derived from an EMBL/GenBank/DDBJ whole genome shotgun (WGS) entry which is preliminary data.</text>
</comment>
<gene>
    <name evidence="3" type="ORF">HEQ75_03880</name>
</gene>
<dbReference type="EMBL" id="JAAVNE010000004">
    <property type="protein sequence ID" value="NKC29988.1"/>
    <property type="molecule type" value="Genomic_DNA"/>
</dbReference>
<evidence type="ECO:0000313" key="3">
    <source>
        <dbReference type="EMBL" id="NKC29988.1"/>
    </source>
</evidence>
<evidence type="ECO:0000259" key="2">
    <source>
        <dbReference type="Pfam" id="PF03865"/>
    </source>
</evidence>
<protein>
    <submittedName>
        <fullName evidence="3">ShlB/FhaC/HecB family hemolysin secretion/activation protein</fullName>
    </submittedName>
</protein>
<dbReference type="PANTHER" id="PTHR34597">
    <property type="entry name" value="SLR1661 PROTEIN"/>
    <property type="match status" value="1"/>
</dbReference>
<dbReference type="Gene3D" id="2.40.160.50">
    <property type="entry name" value="membrane protein fhac: a member of the omp85/tpsb transporter family"/>
    <property type="match status" value="1"/>
</dbReference>
<keyword evidence="4" id="KW-1185">Reference proteome</keyword>
<accession>A0ABX1DYP4</accession>
<feature type="domain" description="Haemolysin activator HlyB C-terminal" evidence="2">
    <location>
        <begin position="200"/>
        <end position="510"/>
    </location>
</feature>
<dbReference type="InterPro" id="IPR051544">
    <property type="entry name" value="TPS_OM_transporter"/>
</dbReference>
<feature type="region of interest" description="Disordered" evidence="1">
    <location>
        <begin position="1"/>
        <end position="22"/>
    </location>
</feature>